<dbReference type="Pfam" id="PF06429">
    <property type="entry name" value="Flg_bbr_C"/>
    <property type="match status" value="1"/>
</dbReference>
<evidence type="ECO:0000259" key="2">
    <source>
        <dbReference type="Pfam" id="PF00460"/>
    </source>
</evidence>
<evidence type="ECO:0000256" key="1">
    <source>
        <dbReference type="ARBA" id="ARBA00009677"/>
    </source>
</evidence>
<dbReference type="RefSeq" id="WP_091189964.1">
    <property type="nucleotide sequence ID" value="NZ_FOMT01000006.1"/>
</dbReference>
<dbReference type="Proteomes" id="UP000198855">
    <property type="component" value="Unassembled WGS sequence"/>
</dbReference>
<evidence type="ECO:0000313" key="5">
    <source>
        <dbReference type="EMBL" id="SFF24357.1"/>
    </source>
</evidence>
<keyword evidence="5" id="KW-0969">Cilium</keyword>
<dbReference type="PANTHER" id="PTHR30435">
    <property type="entry name" value="FLAGELLAR PROTEIN"/>
    <property type="match status" value="1"/>
</dbReference>
<dbReference type="SUPFAM" id="SSF117143">
    <property type="entry name" value="Flagellar hook protein flgE"/>
    <property type="match status" value="1"/>
</dbReference>
<accession>A0A1I2H5U8</accession>
<evidence type="ECO:0000259" key="4">
    <source>
        <dbReference type="Pfam" id="PF22692"/>
    </source>
</evidence>
<evidence type="ECO:0000313" key="6">
    <source>
        <dbReference type="Proteomes" id="UP000198855"/>
    </source>
</evidence>
<gene>
    <name evidence="5" type="ORF">SAMN05216378_5653</name>
</gene>
<keyword evidence="5" id="KW-0966">Cell projection</keyword>
<evidence type="ECO:0000259" key="3">
    <source>
        <dbReference type="Pfam" id="PF06429"/>
    </source>
</evidence>
<dbReference type="STRING" id="1045775.SAMN05216378_5653"/>
<comment type="similarity">
    <text evidence="1">Belongs to the flagella basal body rod proteins family.</text>
</comment>
<protein>
    <submittedName>
        <fullName evidence="5">Flagellar basal-body rod protein FlgG</fullName>
    </submittedName>
</protein>
<feature type="domain" description="Flagellar basal-body/hook protein C-terminal" evidence="3">
    <location>
        <begin position="239"/>
        <end position="283"/>
    </location>
</feature>
<dbReference type="InterPro" id="IPR037925">
    <property type="entry name" value="FlgE/F/G-like"/>
</dbReference>
<sequence>MLRGLYTAAAGITAQQRRHDTITNNITNINTPGYKQTYAVTRSFPEMLLSLTGVDEKQEKQIGRISTGVFAEESLAIHLQGDLMQTGKSSDFALVSNIDVPGMAFDASGKYVSPDGEVTFQPQAFFTMQDESGEIRYTRGGSFTLTSDGFLVSGDGSNVLGTDGNPIQFPQGVSLDGLTLTADQRFVDANTGADTGKQLLLTRIDNPNELAREGDGKFRLVGNAEDTRPVAAGERVEVRQGYVERSNVDAAQSSVDLMAALRAYEANQKVIQFYDESLDKAVNQVGRV</sequence>
<name>A0A1I2H5U8_9BACL</name>
<dbReference type="PANTHER" id="PTHR30435:SF19">
    <property type="entry name" value="FLAGELLAR BASAL-BODY ROD PROTEIN FLGG"/>
    <property type="match status" value="1"/>
</dbReference>
<reference evidence="6" key="1">
    <citation type="submission" date="2016-10" db="EMBL/GenBank/DDBJ databases">
        <authorList>
            <person name="Varghese N."/>
            <person name="Submissions S."/>
        </authorList>
    </citation>
    <scope>NUCLEOTIDE SEQUENCE [LARGE SCALE GENOMIC DNA]</scope>
    <source>
        <strain evidence="6">CGMCC 1.10784</strain>
    </source>
</reference>
<dbReference type="Pfam" id="PF00460">
    <property type="entry name" value="Flg_bb_rod"/>
    <property type="match status" value="1"/>
</dbReference>
<keyword evidence="5" id="KW-0282">Flagellum</keyword>
<proteinExistence type="inferred from homology"/>
<dbReference type="GO" id="GO:0009288">
    <property type="term" value="C:bacterial-type flagellum"/>
    <property type="evidence" value="ECO:0007669"/>
    <property type="project" value="TreeGrafter"/>
</dbReference>
<dbReference type="GO" id="GO:0071978">
    <property type="term" value="P:bacterial-type flagellum-dependent swarming motility"/>
    <property type="evidence" value="ECO:0007669"/>
    <property type="project" value="TreeGrafter"/>
</dbReference>
<dbReference type="InterPro" id="IPR001444">
    <property type="entry name" value="Flag_bb_rod_N"/>
</dbReference>
<feature type="domain" description="Flagellar hook protein FlgE/F/G-like D1" evidence="4">
    <location>
        <begin position="123"/>
        <end position="173"/>
    </location>
</feature>
<dbReference type="AlphaFoldDB" id="A0A1I2H5U8"/>
<dbReference type="InterPro" id="IPR010930">
    <property type="entry name" value="Flg_bb/hook_C_dom"/>
</dbReference>
<dbReference type="EMBL" id="FOMT01000006">
    <property type="protein sequence ID" value="SFF24357.1"/>
    <property type="molecule type" value="Genomic_DNA"/>
</dbReference>
<feature type="domain" description="Flagellar basal body rod protein N-terminal" evidence="2">
    <location>
        <begin position="5"/>
        <end position="35"/>
    </location>
</feature>
<dbReference type="Pfam" id="PF22692">
    <property type="entry name" value="LlgE_F_G_D1"/>
    <property type="match status" value="1"/>
</dbReference>
<dbReference type="OrthoDB" id="9800375at2"/>
<organism evidence="5 6">
    <name type="scientific">Paenibacillus catalpae</name>
    <dbReference type="NCBI Taxonomy" id="1045775"/>
    <lineage>
        <taxon>Bacteria</taxon>
        <taxon>Bacillati</taxon>
        <taxon>Bacillota</taxon>
        <taxon>Bacilli</taxon>
        <taxon>Bacillales</taxon>
        <taxon>Paenibacillaceae</taxon>
        <taxon>Paenibacillus</taxon>
    </lineage>
</organism>
<dbReference type="InterPro" id="IPR053967">
    <property type="entry name" value="LlgE_F_G-like_D1"/>
</dbReference>
<keyword evidence="6" id="KW-1185">Reference proteome</keyword>